<dbReference type="KEGG" id="pfm:Pyrfu_0543"/>
<dbReference type="HOGENOM" id="CLU_053995_1_0_2"/>
<dbReference type="CDD" id="cd00009">
    <property type="entry name" value="AAA"/>
    <property type="match status" value="1"/>
</dbReference>
<protein>
    <submittedName>
        <fullName evidence="2">ATPase associated with various cellular activities AAA_5</fullName>
    </submittedName>
</protein>
<gene>
    <name evidence="2" type="ordered locus">Pyrfu_0543</name>
</gene>
<dbReference type="eggNOG" id="arCOG04159">
    <property type="taxonomic scope" value="Archaea"/>
</dbReference>
<proteinExistence type="predicted"/>
<dbReference type="SMART" id="SM00382">
    <property type="entry name" value="AAA"/>
    <property type="match status" value="1"/>
</dbReference>
<name>G0EGP0_PYRF1</name>
<feature type="domain" description="AAA+ ATPase" evidence="1">
    <location>
        <begin position="30"/>
        <end position="217"/>
    </location>
</feature>
<accession>G0EGP0</accession>
<evidence type="ECO:0000313" key="3">
    <source>
        <dbReference type="Proteomes" id="UP000001037"/>
    </source>
</evidence>
<keyword evidence="3" id="KW-1185">Reference proteome</keyword>
<dbReference type="Proteomes" id="UP000001037">
    <property type="component" value="Chromosome"/>
</dbReference>
<dbReference type="EMBL" id="CP002838">
    <property type="protein sequence ID" value="AEM38414.1"/>
    <property type="molecule type" value="Genomic_DNA"/>
</dbReference>
<evidence type="ECO:0000259" key="1">
    <source>
        <dbReference type="SMART" id="SM00382"/>
    </source>
</evidence>
<reference evidence="2 3" key="1">
    <citation type="journal article" date="2011" name="Stand. Genomic Sci.">
        <title>Complete genome sequence of the hyperthermophilic chemolithoautotroph Pyrolobus fumarii type strain (1A).</title>
        <authorList>
            <person name="Anderson I."/>
            <person name="Goker M."/>
            <person name="Nolan M."/>
            <person name="Lucas S."/>
            <person name="Hammon N."/>
            <person name="Deshpande S."/>
            <person name="Cheng J.F."/>
            <person name="Tapia R."/>
            <person name="Han C."/>
            <person name="Goodwin L."/>
            <person name="Pitluck S."/>
            <person name="Huntemann M."/>
            <person name="Liolios K."/>
            <person name="Ivanova N."/>
            <person name="Pagani I."/>
            <person name="Mavromatis K."/>
            <person name="Ovchinikova G."/>
            <person name="Pati A."/>
            <person name="Chen A."/>
            <person name="Palaniappan K."/>
            <person name="Land M."/>
            <person name="Hauser L."/>
            <person name="Brambilla E.M."/>
            <person name="Huber H."/>
            <person name="Yasawong M."/>
            <person name="Rohde M."/>
            <person name="Spring S."/>
            <person name="Abt B."/>
            <person name="Sikorski J."/>
            <person name="Wirth R."/>
            <person name="Detter J.C."/>
            <person name="Woyke T."/>
            <person name="Bristow J."/>
            <person name="Eisen J.A."/>
            <person name="Markowitz V."/>
            <person name="Hugenholtz P."/>
            <person name="Kyrpides N.C."/>
            <person name="Klenk H.P."/>
            <person name="Lapidus A."/>
        </authorList>
    </citation>
    <scope>NUCLEOTIDE SEQUENCE [LARGE SCALE GENOMIC DNA]</scope>
    <source>
        <strain evidence="3">DSM 11204 / 1A</strain>
    </source>
</reference>
<dbReference type="Gene3D" id="3.40.50.300">
    <property type="entry name" value="P-loop containing nucleotide triphosphate hydrolases"/>
    <property type="match status" value="1"/>
</dbReference>
<sequence>MSSPMSPWFSCLRSGRCLRVTDAVEMLVCRVNPVVLVGAPGVGKTSLVREAARRYAEERGLVFVDLTSGVVSVDGCKGPLHDVRVRRCLVRLVERDPDRFMLFYRMVMSHVLPEDLLGVPRVDSETSTVVYHKPLPVHLMTVEGVHGVLFLDEVSSVARDDVRSLLYAMLDERRVGDVVLSSRVFIVASGNRLGDDDSVEPLPAPIVNRAVVVHVVPPSIEEWGEYMDGRYERWWSDALGYLLLRPSLFQGRPARSRLTGYDSFPSPRSWEKLAGEVMVRACRWNHRRCSLASFVVGRRAWEEVLRLDKLAARMGIDVGSLADVAVEDLLVSRPGLVVEAPEVAADMVAYDVIVRGEEGSLDTLADVLAKLRGSRLDVEGVIARIEALMRVSRELGLELARRLSERDEGLDRAIRAYIERVVRQGSRPP</sequence>
<dbReference type="AlphaFoldDB" id="G0EGP0"/>
<dbReference type="InParanoid" id="G0EGP0"/>
<dbReference type="SUPFAM" id="SSF52540">
    <property type="entry name" value="P-loop containing nucleoside triphosphate hydrolases"/>
    <property type="match status" value="1"/>
</dbReference>
<dbReference type="InterPro" id="IPR027417">
    <property type="entry name" value="P-loop_NTPase"/>
</dbReference>
<dbReference type="InterPro" id="IPR003593">
    <property type="entry name" value="AAA+_ATPase"/>
</dbReference>
<organism evidence="2 3">
    <name type="scientific">Pyrolobus fumarii (strain DSM 11204 / 1A)</name>
    <dbReference type="NCBI Taxonomy" id="694429"/>
    <lineage>
        <taxon>Archaea</taxon>
        <taxon>Thermoproteota</taxon>
        <taxon>Thermoprotei</taxon>
        <taxon>Desulfurococcales</taxon>
        <taxon>Pyrodictiaceae</taxon>
        <taxon>Pyrolobus</taxon>
    </lineage>
</organism>
<dbReference type="STRING" id="694429.Pyrfu_0543"/>
<evidence type="ECO:0000313" key="2">
    <source>
        <dbReference type="EMBL" id="AEM38414.1"/>
    </source>
</evidence>